<dbReference type="GO" id="GO:0016787">
    <property type="term" value="F:hydrolase activity"/>
    <property type="evidence" value="ECO:0007669"/>
    <property type="project" value="UniProtKB-KW"/>
</dbReference>
<organism evidence="2 3">
    <name type="scientific">Sphingomonas ginkgonis</name>
    <dbReference type="NCBI Taxonomy" id="2315330"/>
    <lineage>
        <taxon>Bacteria</taxon>
        <taxon>Pseudomonadati</taxon>
        <taxon>Pseudomonadota</taxon>
        <taxon>Alphaproteobacteria</taxon>
        <taxon>Sphingomonadales</taxon>
        <taxon>Sphingomonadaceae</taxon>
        <taxon>Sphingomonas</taxon>
    </lineage>
</organism>
<keyword evidence="3" id="KW-1185">Reference proteome</keyword>
<dbReference type="InterPro" id="IPR000073">
    <property type="entry name" value="AB_hydrolase_1"/>
</dbReference>
<protein>
    <submittedName>
        <fullName evidence="2">Alpha/beta fold hydrolase</fullName>
    </submittedName>
</protein>
<dbReference type="InterPro" id="IPR029058">
    <property type="entry name" value="AB_hydrolase_fold"/>
</dbReference>
<dbReference type="Pfam" id="PF12697">
    <property type="entry name" value="Abhydrolase_6"/>
    <property type="match status" value="1"/>
</dbReference>
<dbReference type="EMBL" id="RWJF01000001">
    <property type="protein sequence ID" value="RST31344.1"/>
    <property type="molecule type" value="Genomic_DNA"/>
</dbReference>
<dbReference type="OrthoDB" id="9799612at2"/>
<evidence type="ECO:0000313" key="2">
    <source>
        <dbReference type="EMBL" id="RST31344.1"/>
    </source>
</evidence>
<sequence>MHHLRTGSGPPLILVHGLGNTPRAWDPIVPALAAQRDLIIVTLPGHDGEPMEHDSGTFAGLARSVADFVAEHRLENAAMTGSSLGARVVLELARRGHSGPVVALDPGGFWLGAERTMFRTTLRASLALLKVLDRSHILKPLARSAFGRTFLLAQLSAHPWQLDGTIVANELESLARTPTAGMLIDDLARGPAQKGPAAAGAGRVTIGWGRRDRLCLARQSRRALAAFPRAHMHWFDHSGHYPMWDEPAATARVILDATA</sequence>
<dbReference type="InterPro" id="IPR050266">
    <property type="entry name" value="AB_hydrolase_sf"/>
</dbReference>
<dbReference type="RefSeq" id="WP_126719172.1">
    <property type="nucleotide sequence ID" value="NZ_RWJF01000001.1"/>
</dbReference>
<gene>
    <name evidence="2" type="ORF">HMF7854_11210</name>
</gene>
<comment type="caution">
    <text evidence="2">The sequence shown here is derived from an EMBL/GenBank/DDBJ whole genome shotgun (WGS) entry which is preliminary data.</text>
</comment>
<dbReference type="Gene3D" id="3.40.50.1820">
    <property type="entry name" value="alpha/beta hydrolase"/>
    <property type="match status" value="1"/>
</dbReference>
<dbReference type="PANTHER" id="PTHR43798">
    <property type="entry name" value="MONOACYLGLYCEROL LIPASE"/>
    <property type="match status" value="1"/>
</dbReference>
<reference evidence="2 3" key="1">
    <citation type="submission" date="2018-12" db="EMBL/GenBank/DDBJ databases">
        <title>Sphingomonas sp. HMF7854 Genome sequencing and assembly.</title>
        <authorList>
            <person name="Cha I."/>
            <person name="Kang H."/>
            <person name="Kim H."/>
            <person name="Kang J."/>
            <person name="Joh K."/>
        </authorList>
    </citation>
    <scope>NUCLEOTIDE SEQUENCE [LARGE SCALE GENOMIC DNA]</scope>
    <source>
        <strain evidence="2 3">HMF7854</strain>
    </source>
</reference>
<evidence type="ECO:0000259" key="1">
    <source>
        <dbReference type="Pfam" id="PF12697"/>
    </source>
</evidence>
<proteinExistence type="predicted"/>
<keyword evidence="2" id="KW-0378">Hydrolase</keyword>
<evidence type="ECO:0000313" key="3">
    <source>
        <dbReference type="Proteomes" id="UP000274661"/>
    </source>
</evidence>
<dbReference type="SUPFAM" id="SSF53474">
    <property type="entry name" value="alpha/beta-Hydrolases"/>
    <property type="match status" value="1"/>
</dbReference>
<dbReference type="Proteomes" id="UP000274661">
    <property type="component" value="Unassembled WGS sequence"/>
</dbReference>
<accession>A0A429VBL0</accession>
<name>A0A429VBL0_9SPHN</name>
<feature type="domain" description="AB hydrolase-1" evidence="1">
    <location>
        <begin position="12"/>
        <end position="252"/>
    </location>
</feature>
<dbReference type="AlphaFoldDB" id="A0A429VBL0"/>